<organism evidence="1 2">
    <name type="scientific">Alkalihalobacillus trypoxylicola</name>
    <dbReference type="NCBI Taxonomy" id="519424"/>
    <lineage>
        <taxon>Bacteria</taxon>
        <taxon>Bacillati</taxon>
        <taxon>Bacillota</taxon>
        <taxon>Bacilli</taxon>
        <taxon>Bacillales</taxon>
        <taxon>Bacillaceae</taxon>
        <taxon>Alkalihalobacillus</taxon>
    </lineage>
</organism>
<reference evidence="1" key="1">
    <citation type="submission" date="2016-02" db="EMBL/GenBank/DDBJ databases">
        <title>Genome sequence of Bacillus trypoxylicola KCTC 13244(T).</title>
        <authorList>
            <person name="Jeong H."/>
            <person name="Park S.-H."/>
            <person name="Choi S.-K."/>
        </authorList>
    </citation>
    <scope>NUCLEOTIDE SEQUENCE [LARGE SCALE GENOMIC DNA]</scope>
    <source>
        <strain evidence="1">KCTC 13244</strain>
    </source>
</reference>
<evidence type="ECO:0000313" key="1">
    <source>
        <dbReference type="EMBL" id="KYG31927.1"/>
    </source>
</evidence>
<gene>
    <name evidence="1" type="ORF">AZF04_03890</name>
</gene>
<proteinExistence type="predicted"/>
<accession>A0A161PFK9</accession>
<protein>
    <submittedName>
        <fullName evidence="1">Uncharacterized protein</fullName>
    </submittedName>
</protein>
<name>A0A161PFK9_9BACI</name>
<evidence type="ECO:0000313" key="2">
    <source>
        <dbReference type="Proteomes" id="UP000075806"/>
    </source>
</evidence>
<sequence>MKLNGTKQVLNFNTDDMIIIKKQAMLNLTENHLHELLERDVYTEAIFLERFQLLSDQNG</sequence>
<dbReference type="AlphaFoldDB" id="A0A161PFK9"/>
<dbReference type="EMBL" id="LTAO01000012">
    <property type="protein sequence ID" value="KYG31927.1"/>
    <property type="molecule type" value="Genomic_DNA"/>
</dbReference>
<dbReference type="STRING" id="519424.AZF04_03890"/>
<comment type="caution">
    <text evidence="1">The sequence shown here is derived from an EMBL/GenBank/DDBJ whole genome shotgun (WGS) entry which is preliminary data.</text>
</comment>
<dbReference type="RefSeq" id="WP_061948284.1">
    <property type="nucleotide sequence ID" value="NZ_LTAO01000012.1"/>
</dbReference>
<keyword evidence="2" id="KW-1185">Reference proteome</keyword>
<dbReference type="Proteomes" id="UP000075806">
    <property type="component" value="Unassembled WGS sequence"/>
</dbReference>